<sequence length="135" mass="15124">MEVQFFPRGPWVYPPCFPRSLSMQRKCQDQVWGGQQFVVYSGQLSRMMTVADILCLSADPKFLQDPHSLVQTSPSKRATEMAGDEDGPALAAITHVAWSYGPISTKTNYRRGNFTDRKNLSPSGALPLRDFTQPL</sequence>
<reference evidence="1" key="1">
    <citation type="submission" date="2020-03" db="EMBL/GenBank/DDBJ databases">
        <authorList>
            <person name="Weist P."/>
        </authorList>
    </citation>
    <scope>NUCLEOTIDE SEQUENCE</scope>
</reference>
<dbReference type="Proteomes" id="UP001153269">
    <property type="component" value="Unassembled WGS sequence"/>
</dbReference>
<evidence type="ECO:0000313" key="2">
    <source>
        <dbReference type="Proteomes" id="UP001153269"/>
    </source>
</evidence>
<protein>
    <submittedName>
        <fullName evidence="1">Uncharacterized protein</fullName>
    </submittedName>
</protein>
<keyword evidence="2" id="KW-1185">Reference proteome</keyword>
<proteinExistence type="predicted"/>
<accession>A0A9N7YPX0</accession>
<comment type="caution">
    <text evidence="1">The sequence shown here is derived from an EMBL/GenBank/DDBJ whole genome shotgun (WGS) entry which is preliminary data.</text>
</comment>
<dbReference type="EMBL" id="CADEAL010001569">
    <property type="protein sequence ID" value="CAB1433533.1"/>
    <property type="molecule type" value="Genomic_DNA"/>
</dbReference>
<dbReference type="AlphaFoldDB" id="A0A9N7YPX0"/>
<organism evidence="1 2">
    <name type="scientific">Pleuronectes platessa</name>
    <name type="common">European plaice</name>
    <dbReference type="NCBI Taxonomy" id="8262"/>
    <lineage>
        <taxon>Eukaryota</taxon>
        <taxon>Metazoa</taxon>
        <taxon>Chordata</taxon>
        <taxon>Craniata</taxon>
        <taxon>Vertebrata</taxon>
        <taxon>Euteleostomi</taxon>
        <taxon>Actinopterygii</taxon>
        <taxon>Neopterygii</taxon>
        <taxon>Teleostei</taxon>
        <taxon>Neoteleostei</taxon>
        <taxon>Acanthomorphata</taxon>
        <taxon>Carangaria</taxon>
        <taxon>Pleuronectiformes</taxon>
        <taxon>Pleuronectoidei</taxon>
        <taxon>Pleuronectidae</taxon>
        <taxon>Pleuronectes</taxon>
    </lineage>
</organism>
<evidence type="ECO:0000313" key="1">
    <source>
        <dbReference type="EMBL" id="CAB1433533.1"/>
    </source>
</evidence>
<name>A0A9N7YPX0_PLEPL</name>
<gene>
    <name evidence="1" type="ORF">PLEPLA_LOCUS21624</name>
</gene>